<organism evidence="1 2">
    <name type="scientific">Marilutibacter chinensis</name>
    <dbReference type="NCBI Taxonomy" id="2912247"/>
    <lineage>
        <taxon>Bacteria</taxon>
        <taxon>Pseudomonadati</taxon>
        <taxon>Pseudomonadota</taxon>
        <taxon>Gammaproteobacteria</taxon>
        <taxon>Lysobacterales</taxon>
        <taxon>Lysobacteraceae</taxon>
        <taxon>Marilutibacter</taxon>
    </lineage>
</organism>
<protein>
    <submittedName>
        <fullName evidence="1">Uncharacterized protein</fullName>
    </submittedName>
</protein>
<evidence type="ECO:0000313" key="1">
    <source>
        <dbReference type="EMBL" id="MCF7221656.1"/>
    </source>
</evidence>
<accession>A0ABS9HRU5</accession>
<reference evidence="1" key="2">
    <citation type="submission" date="2022-01" db="EMBL/GenBank/DDBJ databases">
        <authorList>
            <person name="Zhou L.Y."/>
        </authorList>
    </citation>
    <scope>NUCLEOTIDE SEQUENCE</scope>
    <source>
        <strain evidence="1">TLK-CK17</strain>
    </source>
</reference>
<dbReference type="EMBL" id="JAKJPO010000003">
    <property type="protein sequence ID" value="MCF7221656.1"/>
    <property type="molecule type" value="Genomic_DNA"/>
</dbReference>
<keyword evidence="2" id="KW-1185">Reference proteome</keyword>
<comment type="caution">
    <text evidence="1">The sequence shown here is derived from an EMBL/GenBank/DDBJ whole genome shotgun (WGS) entry which is preliminary data.</text>
</comment>
<evidence type="ECO:0000313" key="2">
    <source>
        <dbReference type="Proteomes" id="UP001430796"/>
    </source>
</evidence>
<name>A0ABS9HRU5_9GAMM</name>
<reference evidence="1" key="1">
    <citation type="submission" date="2022-01" db="EMBL/GenBank/DDBJ databases">
        <title>Lysobacter chinensis sp. nov., a bacterium isolated from cow dung compost.</title>
        <authorList>
            <person name="Liu Y."/>
        </authorList>
    </citation>
    <scope>NUCLEOTIDE SEQUENCE</scope>
    <source>
        <strain evidence="1">TLK-CK17</strain>
    </source>
</reference>
<dbReference type="Proteomes" id="UP001430796">
    <property type="component" value="Unassembled WGS sequence"/>
</dbReference>
<sequence>MDALHAAVEDRRRTDSAAAHRFFDNVPFFEIMYPDIVLAGIVRSDIVHLATAASVRADGETGATDASKAPP</sequence>
<proteinExistence type="predicted"/>
<dbReference type="RefSeq" id="WP_237054073.1">
    <property type="nucleotide sequence ID" value="NZ_JAKJPO010000003.1"/>
</dbReference>
<gene>
    <name evidence="1" type="ORF">L3V18_07615</name>
</gene>